<dbReference type="GO" id="GO:0030288">
    <property type="term" value="C:outer membrane-bounded periplasmic space"/>
    <property type="evidence" value="ECO:0007669"/>
    <property type="project" value="UniProtKB-ARBA"/>
</dbReference>
<dbReference type="InterPro" id="IPR030678">
    <property type="entry name" value="Peptide/Ni-bd"/>
</dbReference>
<keyword evidence="3 4" id="KW-0732">Signal</keyword>
<accession>A0A0P1H551</accession>
<dbReference type="Proteomes" id="UP000051681">
    <property type="component" value="Unassembled WGS sequence"/>
</dbReference>
<comment type="similarity">
    <text evidence="2">Belongs to the bacterial solute-binding protein 5 family.</text>
</comment>
<evidence type="ECO:0000256" key="4">
    <source>
        <dbReference type="SAM" id="SignalP"/>
    </source>
</evidence>
<dbReference type="InterPro" id="IPR000914">
    <property type="entry name" value="SBP_5_dom"/>
</dbReference>
<dbReference type="GO" id="GO:1904680">
    <property type="term" value="F:peptide transmembrane transporter activity"/>
    <property type="evidence" value="ECO:0007669"/>
    <property type="project" value="TreeGrafter"/>
</dbReference>
<dbReference type="GO" id="GO:0043190">
    <property type="term" value="C:ATP-binding cassette (ABC) transporter complex"/>
    <property type="evidence" value="ECO:0007669"/>
    <property type="project" value="InterPro"/>
</dbReference>
<protein>
    <submittedName>
        <fullName evidence="6">Glutathione-binding protein GsiB</fullName>
    </submittedName>
</protein>
<dbReference type="GO" id="GO:0015833">
    <property type="term" value="P:peptide transport"/>
    <property type="evidence" value="ECO:0007669"/>
    <property type="project" value="TreeGrafter"/>
</dbReference>
<dbReference type="Gene3D" id="3.90.76.10">
    <property type="entry name" value="Dipeptide-binding Protein, Domain 1"/>
    <property type="match status" value="1"/>
</dbReference>
<dbReference type="PIRSF" id="PIRSF002741">
    <property type="entry name" value="MppA"/>
    <property type="match status" value="1"/>
</dbReference>
<dbReference type="Gene3D" id="3.40.190.10">
    <property type="entry name" value="Periplasmic binding protein-like II"/>
    <property type="match status" value="1"/>
</dbReference>
<feature type="chain" id="PRO_5006064067" evidence="4">
    <location>
        <begin position="24"/>
        <end position="499"/>
    </location>
</feature>
<dbReference type="AlphaFoldDB" id="A0A0P1H551"/>
<evidence type="ECO:0000256" key="3">
    <source>
        <dbReference type="ARBA" id="ARBA00022729"/>
    </source>
</evidence>
<proteinExistence type="inferred from homology"/>
<dbReference type="EMBL" id="CYSF01000012">
    <property type="protein sequence ID" value="CUH85297.1"/>
    <property type="molecule type" value="Genomic_DNA"/>
</dbReference>
<evidence type="ECO:0000313" key="7">
    <source>
        <dbReference type="Proteomes" id="UP000051681"/>
    </source>
</evidence>
<evidence type="ECO:0000256" key="2">
    <source>
        <dbReference type="ARBA" id="ARBA00005695"/>
    </source>
</evidence>
<organism evidence="6 7">
    <name type="scientific">Thalassovita mediterranea</name>
    <dbReference type="NCBI Taxonomy" id="340021"/>
    <lineage>
        <taxon>Bacteria</taxon>
        <taxon>Pseudomonadati</taxon>
        <taxon>Pseudomonadota</taxon>
        <taxon>Alphaproteobacteria</taxon>
        <taxon>Rhodobacterales</taxon>
        <taxon>Roseobacteraceae</taxon>
        <taxon>Thalassovita</taxon>
    </lineage>
</organism>
<dbReference type="PANTHER" id="PTHR30290">
    <property type="entry name" value="PERIPLASMIC BINDING COMPONENT OF ABC TRANSPORTER"/>
    <property type="match status" value="1"/>
</dbReference>
<sequence length="499" mass="53999">MTMDYQKAGRYFKLGLISTAALAATAGIALAKSDIVVAMQLEPPHLDPTSAAAGAIDSVLYSNVFEGLTRFGPDGSVNPGLAKGWEISEDGKTYTFMLREGVTFHDGSAMDAEDVKFSLDRARAEDSANAQKALFEGIESVEVVDPLTVKVTLAAPNGSFLFNMAWGDAVIVAPETIADIKTTPIGTGAFTFKNWVQGDKIDLEKNAAYWGTPAKLDKVSFKFISDPTAAFAAVMAEDVDAFVGFPAPENLPQFEADPRFQVLVGSTEGETILSTNNKMPPFDNVKVRKALAHAIDRQAIIDGAMFGYGTPIGTHFAPHNPDYVDLTANSAYDPKMAKALLAEAGYADGFKTTLKLPPPSYARRGGEIIAAQLRAVGIEAEISNLEWAQWLEQVFRGKDYGLTIVSHTEPFDIGIYARPDYYFQYDNPSFQQLMTDLGAEADPAKRSALLATAQETISGDYVNGYLFQLAYPTVANAKVQGLWKDAPTQATDLTAVYWQ</sequence>
<dbReference type="STRING" id="340021.TM5383_02525"/>
<evidence type="ECO:0000259" key="5">
    <source>
        <dbReference type="Pfam" id="PF00496"/>
    </source>
</evidence>
<name>A0A0P1H551_9RHOB</name>
<dbReference type="Pfam" id="PF00496">
    <property type="entry name" value="SBP_bac_5"/>
    <property type="match status" value="1"/>
</dbReference>
<reference evidence="6 7" key="1">
    <citation type="submission" date="2015-09" db="EMBL/GenBank/DDBJ databases">
        <authorList>
            <consortium name="Swine Surveillance"/>
        </authorList>
    </citation>
    <scope>NUCLEOTIDE SEQUENCE [LARGE SCALE GENOMIC DNA]</scope>
    <source>
        <strain evidence="6 7">CECT 8383</strain>
    </source>
</reference>
<keyword evidence="7" id="KW-1185">Reference proteome</keyword>
<dbReference type="Gene3D" id="3.10.105.10">
    <property type="entry name" value="Dipeptide-binding Protein, Domain 3"/>
    <property type="match status" value="1"/>
</dbReference>
<gene>
    <name evidence="6" type="primary">gsiB_1</name>
    <name evidence="6" type="ORF">TM5383_02525</name>
</gene>
<feature type="domain" description="Solute-binding protein family 5" evidence="5">
    <location>
        <begin position="77"/>
        <end position="404"/>
    </location>
</feature>
<evidence type="ECO:0000313" key="6">
    <source>
        <dbReference type="EMBL" id="CUH85297.1"/>
    </source>
</evidence>
<dbReference type="CDD" id="cd08494">
    <property type="entry name" value="PBP2_NikA_DppA_OppA_like_6"/>
    <property type="match status" value="1"/>
</dbReference>
<evidence type="ECO:0000256" key="1">
    <source>
        <dbReference type="ARBA" id="ARBA00004418"/>
    </source>
</evidence>
<feature type="signal peptide" evidence="4">
    <location>
        <begin position="1"/>
        <end position="23"/>
    </location>
</feature>
<dbReference type="SUPFAM" id="SSF53850">
    <property type="entry name" value="Periplasmic binding protein-like II"/>
    <property type="match status" value="1"/>
</dbReference>
<dbReference type="InterPro" id="IPR039424">
    <property type="entry name" value="SBP_5"/>
</dbReference>
<comment type="subcellular location">
    <subcellularLocation>
        <location evidence="1">Periplasm</location>
    </subcellularLocation>
</comment>
<dbReference type="PANTHER" id="PTHR30290:SF38">
    <property type="entry name" value="D,D-DIPEPTIDE-BINDING PERIPLASMIC PROTEIN DDPA-RELATED"/>
    <property type="match status" value="1"/>
</dbReference>